<dbReference type="CDD" id="cd00009">
    <property type="entry name" value="AAA"/>
    <property type="match status" value="1"/>
</dbReference>
<dbReference type="InterPro" id="IPR052934">
    <property type="entry name" value="Methyl-DNA_Rec/Restrict_Enz"/>
</dbReference>
<dbReference type="PANTHER" id="PTHR37291">
    <property type="entry name" value="5-METHYLCYTOSINE-SPECIFIC RESTRICTION ENZYME B"/>
    <property type="match status" value="1"/>
</dbReference>
<dbReference type="Proteomes" id="UP000095787">
    <property type="component" value="Unassembled WGS sequence"/>
</dbReference>
<evidence type="ECO:0000313" key="3">
    <source>
        <dbReference type="Proteomes" id="UP000095787"/>
    </source>
</evidence>
<gene>
    <name evidence="2" type="primary">mcrB</name>
    <name evidence="2" type="ORF">ERS852456_00104</name>
</gene>
<dbReference type="RefSeq" id="WP_009242457.1">
    <property type="nucleotide sequence ID" value="NZ_AP028249.1"/>
</dbReference>
<dbReference type="GO" id="GO:0016887">
    <property type="term" value="F:ATP hydrolysis activity"/>
    <property type="evidence" value="ECO:0007669"/>
    <property type="project" value="InterPro"/>
</dbReference>
<dbReference type="EC" id="3.1.21.-" evidence="2"/>
<evidence type="ECO:0000313" key="2">
    <source>
        <dbReference type="EMBL" id="CUN51069.1"/>
    </source>
</evidence>
<dbReference type="GO" id="GO:0005524">
    <property type="term" value="F:ATP binding"/>
    <property type="evidence" value="ECO:0007669"/>
    <property type="project" value="InterPro"/>
</dbReference>
<protein>
    <submittedName>
        <fullName evidence="2">5-methylcytosine-specific restriction enzyme B</fullName>
        <ecNumber evidence="2">3.1.21.-</ecNumber>
    </submittedName>
</protein>
<dbReference type="SUPFAM" id="SSF52540">
    <property type="entry name" value="P-loop containing nucleoside triphosphate hydrolases"/>
    <property type="match status" value="1"/>
</dbReference>
<keyword evidence="2" id="KW-0378">Hydrolase</keyword>
<reference evidence="2 3" key="1">
    <citation type="submission" date="2015-09" db="EMBL/GenBank/DDBJ databases">
        <authorList>
            <consortium name="Pathogen Informatics"/>
        </authorList>
    </citation>
    <scope>NUCLEOTIDE SEQUENCE [LARGE SCALE GENOMIC DNA]</scope>
    <source>
        <strain evidence="2 3">2789STDY5834841</strain>
    </source>
</reference>
<proteinExistence type="predicted"/>
<dbReference type="Pfam" id="PF07728">
    <property type="entry name" value="AAA_5"/>
    <property type="match status" value="1"/>
</dbReference>
<dbReference type="Gene3D" id="3.40.50.300">
    <property type="entry name" value="P-loop containing nucleotide triphosphate hydrolases"/>
    <property type="match status" value="1"/>
</dbReference>
<dbReference type="EMBL" id="CYZO01000001">
    <property type="protein sequence ID" value="CUN51069.1"/>
    <property type="molecule type" value="Genomic_DNA"/>
</dbReference>
<dbReference type="InterPro" id="IPR027417">
    <property type="entry name" value="P-loop_NTPase"/>
</dbReference>
<accession>A0A173XHB1</accession>
<name>A0A173XHB1_9FIRM</name>
<organism evidence="2 3">
    <name type="scientific">[Ruminococcus] torques</name>
    <dbReference type="NCBI Taxonomy" id="33039"/>
    <lineage>
        <taxon>Bacteria</taxon>
        <taxon>Bacillati</taxon>
        <taxon>Bacillota</taxon>
        <taxon>Clostridia</taxon>
        <taxon>Lachnospirales</taxon>
        <taxon>Lachnospiraceae</taxon>
        <taxon>Mediterraneibacter</taxon>
    </lineage>
</organism>
<dbReference type="AlphaFoldDB" id="A0A173XHB1"/>
<evidence type="ECO:0000259" key="1">
    <source>
        <dbReference type="Pfam" id="PF07728"/>
    </source>
</evidence>
<sequence length="705" mass="81506">MSNIQITENRLGKYSPEWFYNESQTSEWTAFTHKADELRKNFINLFGIEQLKSFSGRDLLTSLFYNDEGNKSNLCYMLEMDKDIREFFGGISGGSAYKFGLFFHKKTKRWTCGSPSKPIQLTESEAIQKAEEIRNDLVKGAEIISSFGPLNSESDYEKLYQQLKDIPGINTVWKMKYYQMLFPTLFAPFYGQDHQINILRFLNQNPSDIPFIRMGQIALYVKKCKIPGVVFGHIYGQNIGYNNTSNDSDTNVLSDRKHKTRYWMYTVFDDKSWNECQQKGFMVLGMDDIGDYSQYASKESLRQELIEVYDNSTSRKNQALMAWNFANTVSINDIIFAKRSNTLVGKGIVTGSYIFDALRQEYKNIRTVKWIQVGEWEHPGNAVAKRLTDITPYTDYVEKLTSIFAPDELDNVDTQPEVDYPTYSSTDFLSDVYMSEQNYKTLVNVLKMKKNIILQGAPGVGKTFAAKRLAYSIIGTRNPDRVQMIQFHQSYSYEDFIEGYRPTENGFTIKKGSFYKFCKIAEEDDENDYFFIIDEINRGNLSKIFGELFMLIEKDKRGIELQLLYSDENFSVPSNVYIIGMMNTADRGLAMLDYALRRRFSFFTMKPGFNTMGFQAYQNSLKNDAFDKLISCVKQLNSKIEEDVSLGEGFCIGHSYFCGLTSDTVNVQTLSSIVEYELIPLLKEYWFDEPTKVIDWSERLRSTVI</sequence>
<dbReference type="InterPro" id="IPR011704">
    <property type="entry name" value="ATPase_dyneun-rel_AAA"/>
</dbReference>
<dbReference type="PANTHER" id="PTHR37291:SF1">
    <property type="entry name" value="TYPE IV METHYL-DIRECTED RESTRICTION ENZYME ECOKMCRB SUBUNIT"/>
    <property type="match status" value="1"/>
</dbReference>
<feature type="domain" description="ATPase dynein-related AAA" evidence="1">
    <location>
        <begin position="451"/>
        <end position="600"/>
    </location>
</feature>